<dbReference type="AlphaFoldDB" id="A0A5C7H0S4"/>
<feature type="compositionally biased region" description="Basic and acidic residues" evidence="6">
    <location>
        <begin position="154"/>
        <end position="175"/>
    </location>
</feature>
<dbReference type="OrthoDB" id="1431247at2759"/>
<dbReference type="GO" id="GO:0006952">
    <property type="term" value="P:defense response"/>
    <property type="evidence" value="ECO:0007669"/>
    <property type="project" value="UniProtKB-KW"/>
</dbReference>
<name>A0A5C7H0S4_9ROSI</name>
<evidence type="ECO:0000256" key="2">
    <source>
        <dbReference type="ARBA" id="ARBA00022475"/>
    </source>
</evidence>
<evidence type="ECO:0000259" key="7">
    <source>
        <dbReference type="PROSITE" id="PS01031"/>
    </source>
</evidence>
<keyword evidence="2" id="KW-1003">Cell membrane</keyword>
<dbReference type="EMBL" id="VAHF01000011">
    <property type="protein sequence ID" value="TXG50427.1"/>
    <property type="molecule type" value="Genomic_DNA"/>
</dbReference>
<reference evidence="9" key="1">
    <citation type="journal article" date="2019" name="Gigascience">
        <title>De novo genome assembly of the endangered Acer yangbiense, a plant species with extremely small populations endemic to Yunnan Province, China.</title>
        <authorList>
            <person name="Yang J."/>
            <person name="Wariss H.M."/>
            <person name="Tao L."/>
            <person name="Zhang R."/>
            <person name="Yun Q."/>
            <person name="Hollingsworth P."/>
            <person name="Dao Z."/>
            <person name="Luo G."/>
            <person name="Guo H."/>
            <person name="Ma Y."/>
            <person name="Sun W."/>
        </authorList>
    </citation>
    <scope>NUCLEOTIDE SEQUENCE [LARGE SCALE GENOMIC DNA]</scope>
    <source>
        <strain evidence="9">cv. Malutang</strain>
    </source>
</reference>
<dbReference type="Pfam" id="PF00011">
    <property type="entry name" value="HSP20"/>
    <property type="match status" value="1"/>
</dbReference>
<dbReference type="InterPro" id="IPR008978">
    <property type="entry name" value="HSP20-like_chaperone"/>
</dbReference>
<keyword evidence="9" id="KW-1185">Reference proteome</keyword>
<dbReference type="CDD" id="cd06464">
    <property type="entry name" value="ACD_sHsps-like"/>
    <property type="match status" value="1"/>
</dbReference>
<evidence type="ECO:0000313" key="9">
    <source>
        <dbReference type="Proteomes" id="UP000323000"/>
    </source>
</evidence>
<proteinExistence type="inferred from homology"/>
<evidence type="ECO:0000256" key="1">
    <source>
        <dbReference type="ARBA" id="ARBA00004162"/>
    </source>
</evidence>
<sequence>MANVRARTRGFGADRPLSHNPIVQDFVPSSGWTEDSNGHYLLIDLPEFKKEEVKLQVDDTSGHATISGERLTSDNRYKLRFQQTFTLPPDSDINGILGKFEGGILYVTVPRLVQEPEIQKSENENTTNSNIVEEYTHENPKNDHENDGAVDGSSHVDEEEKKEKNSRVDDFPEEGIKKWENKEPISHQLVIRGMRMVKENKQIVFTALLAFSLGVWVSRKAGSCGYVIVDGAAI</sequence>
<dbReference type="SUPFAM" id="SSF49764">
    <property type="entry name" value="HSP20-like chaperones"/>
    <property type="match status" value="1"/>
</dbReference>
<organism evidence="8 9">
    <name type="scientific">Acer yangbiense</name>
    <dbReference type="NCBI Taxonomy" id="1000413"/>
    <lineage>
        <taxon>Eukaryota</taxon>
        <taxon>Viridiplantae</taxon>
        <taxon>Streptophyta</taxon>
        <taxon>Embryophyta</taxon>
        <taxon>Tracheophyta</taxon>
        <taxon>Spermatophyta</taxon>
        <taxon>Magnoliopsida</taxon>
        <taxon>eudicotyledons</taxon>
        <taxon>Gunneridae</taxon>
        <taxon>Pentapetalae</taxon>
        <taxon>rosids</taxon>
        <taxon>malvids</taxon>
        <taxon>Sapindales</taxon>
        <taxon>Sapindaceae</taxon>
        <taxon>Hippocastanoideae</taxon>
        <taxon>Acereae</taxon>
        <taxon>Acer</taxon>
    </lineage>
</organism>
<evidence type="ECO:0000256" key="5">
    <source>
        <dbReference type="RuleBase" id="RU003616"/>
    </source>
</evidence>
<feature type="compositionally biased region" description="Basic and acidic residues" evidence="6">
    <location>
        <begin position="137"/>
        <end position="147"/>
    </location>
</feature>
<gene>
    <name evidence="8" type="ORF">EZV62_022951</name>
</gene>
<feature type="domain" description="SHSP" evidence="7">
    <location>
        <begin position="21"/>
        <end position="126"/>
    </location>
</feature>
<dbReference type="Proteomes" id="UP000323000">
    <property type="component" value="Chromosome 11"/>
</dbReference>
<dbReference type="PANTHER" id="PTHR43670:SF130">
    <property type="entry name" value="INACTIVE PROTEIN RESTRICTED TEV MOVEMENT 2-LIKE"/>
    <property type="match status" value="1"/>
</dbReference>
<evidence type="ECO:0000313" key="8">
    <source>
        <dbReference type="EMBL" id="TXG50427.1"/>
    </source>
</evidence>
<protein>
    <recommendedName>
        <fullName evidence="7">SHSP domain-containing protein</fullName>
    </recommendedName>
</protein>
<dbReference type="GO" id="GO:0005886">
    <property type="term" value="C:plasma membrane"/>
    <property type="evidence" value="ECO:0007669"/>
    <property type="project" value="UniProtKB-SubCell"/>
</dbReference>
<keyword evidence="3" id="KW-0611">Plant defense</keyword>
<keyword evidence="2" id="KW-0472">Membrane</keyword>
<dbReference type="PROSITE" id="PS01031">
    <property type="entry name" value="SHSP"/>
    <property type="match status" value="1"/>
</dbReference>
<comment type="caution">
    <text evidence="8">The sequence shown here is derived from an EMBL/GenBank/DDBJ whole genome shotgun (WGS) entry which is preliminary data.</text>
</comment>
<comment type="similarity">
    <text evidence="4 5">Belongs to the small heat shock protein (HSP20) family.</text>
</comment>
<accession>A0A5C7H0S4</accession>
<dbReference type="Gene3D" id="2.60.40.790">
    <property type="match status" value="1"/>
</dbReference>
<dbReference type="InterPro" id="IPR002068">
    <property type="entry name" value="A-crystallin/Hsp20_dom"/>
</dbReference>
<feature type="region of interest" description="Disordered" evidence="6">
    <location>
        <begin position="137"/>
        <end position="175"/>
    </location>
</feature>
<dbReference type="GO" id="GO:0034605">
    <property type="term" value="P:cellular response to heat"/>
    <property type="evidence" value="ECO:0007669"/>
    <property type="project" value="TreeGrafter"/>
</dbReference>
<evidence type="ECO:0000256" key="4">
    <source>
        <dbReference type="PROSITE-ProRule" id="PRU00285"/>
    </source>
</evidence>
<comment type="subcellular location">
    <subcellularLocation>
        <location evidence="1">Cell membrane</location>
        <topology evidence="1">Single-pass membrane protein</topology>
    </subcellularLocation>
</comment>
<evidence type="ECO:0000256" key="3">
    <source>
        <dbReference type="ARBA" id="ARBA00022821"/>
    </source>
</evidence>
<evidence type="ECO:0000256" key="6">
    <source>
        <dbReference type="SAM" id="MobiDB-lite"/>
    </source>
</evidence>
<dbReference type="PANTHER" id="PTHR43670">
    <property type="entry name" value="HEAT SHOCK PROTEIN 26"/>
    <property type="match status" value="1"/>
</dbReference>